<protein>
    <recommendedName>
        <fullName evidence="1">Uracil-DNA glycosylase-like domain-containing protein</fullName>
    </recommendedName>
</protein>
<dbReference type="Pfam" id="PF03167">
    <property type="entry name" value="UDG"/>
    <property type="match status" value="1"/>
</dbReference>
<accession>A0A4R5W0U3</accession>
<dbReference type="EMBL" id="SMYL01000005">
    <property type="protein sequence ID" value="TDK65552.1"/>
    <property type="molecule type" value="Genomic_DNA"/>
</dbReference>
<proteinExistence type="predicted"/>
<dbReference type="InterPro" id="IPR005122">
    <property type="entry name" value="Uracil-DNA_glycosylase-like"/>
</dbReference>
<evidence type="ECO:0000313" key="3">
    <source>
        <dbReference type="Proteomes" id="UP000294829"/>
    </source>
</evidence>
<dbReference type="AlphaFoldDB" id="A0A4R5W0U3"/>
<sequence>MFLTKLNEMSIGPLWKLRQPVADVNDIAADSAQITQPTPNSGACAICNQAWLQLDNPNATVLAVVAAPMTDQTQRRLLENCLHAAGLDQHYSLLSLHGFCHENSQLGLDALSAQIANQNPAVVLVFGSAAAKLIQPEFAQLPSQLHPYGNCTIIVTHDPAEMLGTPKLKARVWADLCLLKQALATSH</sequence>
<dbReference type="Gene3D" id="3.40.470.10">
    <property type="entry name" value="Uracil-DNA glycosylase-like domain"/>
    <property type="match status" value="1"/>
</dbReference>
<evidence type="ECO:0000259" key="1">
    <source>
        <dbReference type="Pfam" id="PF03167"/>
    </source>
</evidence>
<dbReference type="InterPro" id="IPR036895">
    <property type="entry name" value="Uracil-DNA_glycosylase-like_sf"/>
</dbReference>
<dbReference type="OrthoDB" id="5290748at2"/>
<gene>
    <name evidence="2" type="ORF">E2I14_11410</name>
</gene>
<dbReference type="Proteomes" id="UP000294829">
    <property type="component" value="Unassembled WGS sequence"/>
</dbReference>
<organism evidence="2 3">
    <name type="scientific">Sapientia aquatica</name>
    <dbReference type="NCBI Taxonomy" id="1549640"/>
    <lineage>
        <taxon>Bacteria</taxon>
        <taxon>Pseudomonadati</taxon>
        <taxon>Pseudomonadota</taxon>
        <taxon>Betaproteobacteria</taxon>
        <taxon>Burkholderiales</taxon>
        <taxon>Oxalobacteraceae</taxon>
        <taxon>Sapientia</taxon>
    </lineage>
</organism>
<reference evidence="2 3" key="1">
    <citation type="submission" date="2019-03" db="EMBL/GenBank/DDBJ databases">
        <title>Sapientia aquatica gen. nov., sp. nov., isolated from a crater lake.</title>
        <authorList>
            <person name="Felfoldi T."/>
            <person name="Szabo A."/>
            <person name="Toth E."/>
            <person name="Schumann P."/>
            <person name="Keki Z."/>
            <person name="Marialigeti K."/>
            <person name="Mathe I."/>
        </authorList>
    </citation>
    <scope>NUCLEOTIDE SEQUENCE [LARGE SCALE GENOMIC DNA]</scope>
    <source>
        <strain evidence="2 3">SA-152</strain>
    </source>
</reference>
<evidence type="ECO:0000313" key="2">
    <source>
        <dbReference type="EMBL" id="TDK65552.1"/>
    </source>
</evidence>
<keyword evidence="3" id="KW-1185">Reference proteome</keyword>
<feature type="domain" description="Uracil-DNA glycosylase-like" evidence="1">
    <location>
        <begin position="68"/>
        <end position="176"/>
    </location>
</feature>
<comment type="caution">
    <text evidence="2">The sequence shown here is derived from an EMBL/GenBank/DDBJ whole genome shotgun (WGS) entry which is preliminary data.</text>
</comment>
<dbReference type="RefSeq" id="WP_133328567.1">
    <property type="nucleotide sequence ID" value="NZ_SMYL01000005.1"/>
</dbReference>
<dbReference type="SUPFAM" id="SSF52141">
    <property type="entry name" value="Uracil-DNA glycosylase-like"/>
    <property type="match status" value="1"/>
</dbReference>
<name>A0A4R5W0U3_9BURK</name>